<organism evidence="21 22">
    <name type="scientific">Rheinheimera salexigens</name>
    <dbReference type="NCBI Taxonomy" id="1628148"/>
    <lineage>
        <taxon>Bacteria</taxon>
        <taxon>Pseudomonadati</taxon>
        <taxon>Pseudomonadota</taxon>
        <taxon>Gammaproteobacteria</taxon>
        <taxon>Chromatiales</taxon>
        <taxon>Chromatiaceae</taxon>
        <taxon>Rheinheimera</taxon>
    </lineage>
</organism>
<dbReference type="EMBL" id="MKEK01000001">
    <property type="protein sequence ID" value="OEY69076.1"/>
    <property type="molecule type" value="Genomic_DNA"/>
</dbReference>
<dbReference type="GO" id="GO:0005886">
    <property type="term" value="C:plasma membrane"/>
    <property type="evidence" value="ECO:0007669"/>
    <property type="project" value="UniProtKB-SubCell"/>
</dbReference>
<keyword evidence="11 18" id="KW-0460">Magnesium</keyword>
<feature type="binding site" evidence="19">
    <location>
        <position position="295"/>
    </location>
    <ligand>
        <name>Mg(2+)</name>
        <dbReference type="ChEBI" id="CHEBI:18420"/>
    </ligand>
</feature>
<name>A0A1E7Q4K8_9GAMM</name>
<dbReference type="InterPro" id="IPR024932">
    <property type="entry name" value="ApbE"/>
</dbReference>
<dbReference type="OrthoDB" id="9778595at2"/>
<sequence>MQLVAHYKLWLAALALAILVSCSPAQKTTDIQMFSGNTMGTYYVVKFIHDVEIDHVKLQQQVDADLELVNDLMSTYRPQSELMRFNAYKGSEPFVLSEPTRTVITEAIRIGKQTNGVLDVTVGPLVELWGFGAQGRIEQAPEQSQIDAVQPYIGIEKLTLTALGLTKSTPNLAVDLSTIAKGYGVDRVADILEQAGIQNYLVEIGGEMRIKGAKPEQPWRIAIEKPETAERSVQRVIAPGDMGVATSGDYRNYFEQDGVRFSHLINPHTGRPIQNRIVSTTVFHPSCMTADGYATALNIMDDEQEALDFANKHQIAALLVVKTDDGYIELVSEMFKPYITEQ</sequence>
<comment type="cofactor">
    <cofactor evidence="19">
        <name>Mg(2+)</name>
        <dbReference type="ChEBI" id="CHEBI:18420"/>
    </cofactor>
    <cofactor evidence="19">
        <name>Mn(2+)</name>
        <dbReference type="ChEBI" id="CHEBI:29035"/>
    </cofactor>
    <text evidence="19">Magnesium. Can also use manganese.</text>
</comment>
<keyword evidence="12" id="KW-0472">Membrane</keyword>
<protein>
    <recommendedName>
        <fullName evidence="3 18">FAD:protein FMN transferase</fullName>
        <ecNumber evidence="2 18">2.7.1.180</ecNumber>
    </recommendedName>
    <alternativeName>
        <fullName evidence="15 18">Flavin transferase</fullName>
    </alternativeName>
</protein>
<keyword evidence="22" id="KW-1185">Reference proteome</keyword>
<dbReference type="PIRSF" id="PIRSF006268">
    <property type="entry name" value="ApbE"/>
    <property type="match status" value="1"/>
</dbReference>
<evidence type="ECO:0000256" key="7">
    <source>
        <dbReference type="ARBA" id="ARBA00022679"/>
    </source>
</evidence>
<evidence type="ECO:0000256" key="20">
    <source>
        <dbReference type="SAM" id="SignalP"/>
    </source>
</evidence>
<evidence type="ECO:0000256" key="18">
    <source>
        <dbReference type="PIRNR" id="PIRNR006268"/>
    </source>
</evidence>
<dbReference type="Gene3D" id="3.10.520.10">
    <property type="entry name" value="ApbE-like domains"/>
    <property type="match status" value="1"/>
</dbReference>
<evidence type="ECO:0000256" key="17">
    <source>
        <dbReference type="ARBA" id="ARBA00060485"/>
    </source>
</evidence>
<dbReference type="SUPFAM" id="SSF143631">
    <property type="entry name" value="ApbE-like"/>
    <property type="match status" value="1"/>
</dbReference>
<evidence type="ECO:0000256" key="4">
    <source>
        <dbReference type="ARBA" id="ARBA00022475"/>
    </source>
</evidence>
<evidence type="ECO:0000256" key="14">
    <source>
        <dbReference type="ARBA" id="ARBA00023288"/>
    </source>
</evidence>
<evidence type="ECO:0000256" key="10">
    <source>
        <dbReference type="ARBA" id="ARBA00022827"/>
    </source>
</evidence>
<comment type="subcellular location">
    <subcellularLocation>
        <location evidence="17">Cell inner membrane</location>
        <topology evidence="17">Lipid-anchor</topology>
        <orientation evidence="17">Periplasmic side</orientation>
    </subcellularLocation>
</comment>
<dbReference type="Proteomes" id="UP000242258">
    <property type="component" value="Unassembled WGS sequence"/>
</dbReference>
<keyword evidence="13" id="KW-0564">Palmitate</keyword>
<evidence type="ECO:0000313" key="21">
    <source>
        <dbReference type="EMBL" id="OEY69076.1"/>
    </source>
</evidence>
<keyword evidence="14" id="KW-0449">Lipoprotein</keyword>
<keyword evidence="10 18" id="KW-0274">FAD</keyword>
<dbReference type="GO" id="GO:0046872">
    <property type="term" value="F:metal ion binding"/>
    <property type="evidence" value="ECO:0007669"/>
    <property type="project" value="UniProtKB-UniRule"/>
</dbReference>
<evidence type="ECO:0000256" key="3">
    <source>
        <dbReference type="ARBA" id="ARBA00016337"/>
    </source>
</evidence>
<keyword evidence="7 18" id="KW-0808">Transferase</keyword>
<comment type="caution">
    <text evidence="21">The sequence shown here is derived from an EMBL/GenBank/DDBJ whole genome shotgun (WGS) entry which is preliminary data.</text>
</comment>
<keyword evidence="9 20" id="KW-0732">Signal</keyword>
<dbReference type="PANTHER" id="PTHR30040:SF2">
    <property type="entry name" value="FAD:PROTEIN FMN TRANSFERASE"/>
    <property type="match status" value="1"/>
</dbReference>
<evidence type="ECO:0000256" key="2">
    <source>
        <dbReference type="ARBA" id="ARBA00011955"/>
    </source>
</evidence>
<evidence type="ECO:0000256" key="9">
    <source>
        <dbReference type="ARBA" id="ARBA00022729"/>
    </source>
</evidence>
<gene>
    <name evidence="21" type="ORF">BI198_05430</name>
</gene>
<dbReference type="PANTHER" id="PTHR30040">
    <property type="entry name" value="THIAMINE BIOSYNTHESIS LIPOPROTEIN APBE"/>
    <property type="match status" value="1"/>
</dbReference>
<dbReference type="AlphaFoldDB" id="A0A1E7Q4K8"/>
<dbReference type="FunFam" id="3.10.520.10:FF:000001">
    <property type="entry name" value="FAD:protein FMN transferase"/>
    <property type="match status" value="1"/>
</dbReference>
<keyword evidence="5" id="KW-0997">Cell inner membrane</keyword>
<feature type="binding site" evidence="19">
    <location>
        <position position="291"/>
    </location>
    <ligand>
        <name>Mg(2+)</name>
        <dbReference type="ChEBI" id="CHEBI:18420"/>
    </ligand>
</feature>
<reference evidence="22" key="1">
    <citation type="submission" date="2016-09" db="EMBL/GenBank/DDBJ databases">
        <authorList>
            <person name="Wan X."/>
            <person name="Hou S."/>
        </authorList>
    </citation>
    <scope>NUCLEOTIDE SEQUENCE [LARGE SCALE GENOMIC DNA]</scope>
    <source>
        <strain evidence="22">KH87</strain>
    </source>
</reference>
<evidence type="ECO:0000256" key="16">
    <source>
        <dbReference type="ARBA" id="ARBA00048540"/>
    </source>
</evidence>
<keyword evidence="6 18" id="KW-0285">Flavoprotein</keyword>
<dbReference type="Pfam" id="PF02424">
    <property type="entry name" value="ApbE"/>
    <property type="match status" value="1"/>
</dbReference>
<proteinExistence type="inferred from homology"/>
<keyword evidence="4" id="KW-1003">Cell membrane</keyword>
<evidence type="ECO:0000256" key="15">
    <source>
        <dbReference type="ARBA" id="ARBA00031306"/>
    </source>
</evidence>
<comment type="similarity">
    <text evidence="1 18">Belongs to the ApbE family.</text>
</comment>
<evidence type="ECO:0000313" key="22">
    <source>
        <dbReference type="Proteomes" id="UP000242258"/>
    </source>
</evidence>
<evidence type="ECO:0000256" key="1">
    <source>
        <dbReference type="ARBA" id="ARBA00008282"/>
    </source>
</evidence>
<evidence type="ECO:0000256" key="6">
    <source>
        <dbReference type="ARBA" id="ARBA00022630"/>
    </source>
</evidence>
<comment type="catalytic activity">
    <reaction evidence="16 18">
        <text>L-threonyl-[protein] + FAD = FMN-L-threonyl-[protein] + AMP + H(+)</text>
        <dbReference type="Rhea" id="RHEA:36847"/>
        <dbReference type="Rhea" id="RHEA-COMP:11060"/>
        <dbReference type="Rhea" id="RHEA-COMP:11061"/>
        <dbReference type="ChEBI" id="CHEBI:15378"/>
        <dbReference type="ChEBI" id="CHEBI:30013"/>
        <dbReference type="ChEBI" id="CHEBI:57692"/>
        <dbReference type="ChEBI" id="CHEBI:74257"/>
        <dbReference type="ChEBI" id="CHEBI:456215"/>
        <dbReference type="EC" id="2.7.1.180"/>
    </reaction>
</comment>
<keyword evidence="8 18" id="KW-0479">Metal-binding</keyword>
<evidence type="ECO:0000256" key="19">
    <source>
        <dbReference type="PIRSR" id="PIRSR006268-2"/>
    </source>
</evidence>
<evidence type="ECO:0000256" key="13">
    <source>
        <dbReference type="ARBA" id="ARBA00023139"/>
    </source>
</evidence>
<accession>A0A1E7Q4K8</accession>
<evidence type="ECO:0000256" key="5">
    <source>
        <dbReference type="ARBA" id="ARBA00022519"/>
    </source>
</evidence>
<feature type="chain" id="PRO_5039939664" description="FAD:protein FMN transferase" evidence="20">
    <location>
        <begin position="28"/>
        <end position="342"/>
    </location>
</feature>
<dbReference type="RefSeq" id="WP_070048642.1">
    <property type="nucleotide sequence ID" value="NZ_CBCSDO010000003.1"/>
</dbReference>
<dbReference type="InterPro" id="IPR003374">
    <property type="entry name" value="ApbE-like_sf"/>
</dbReference>
<evidence type="ECO:0000256" key="12">
    <source>
        <dbReference type="ARBA" id="ARBA00023136"/>
    </source>
</evidence>
<evidence type="ECO:0000256" key="8">
    <source>
        <dbReference type="ARBA" id="ARBA00022723"/>
    </source>
</evidence>
<feature type="signal peptide" evidence="20">
    <location>
        <begin position="1"/>
        <end position="27"/>
    </location>
</feature>
<dbReference type="STRING" id="1628148.BI198_05430"/>
<feature type="binding site" evidence="19">
    <location>
        <position position="178"/>
    </location>
    <ligand>
        <name>Mg(2+)</name>
        <dbReference type="ChEBI" id="CHEBI:18420"/>
    </ligand>
</feature>
<dbReference type="EC" id="2.7.1.180" evidence="2 18"/>
<dbReference type="GO" id="GO:0016740">
    <property type="term" value="F:transferase activity"/>
    <property type="evidence" value="ECO:0007669"/>
    <property type="project" value="UniProtKB-UniRule"/>
</dbReference>
<evidence type="ECO:0000256" key="11">
    <source>
        <dbReference type="ARBA" id="ARBA00022842"/>
    </source>
</evidence>